<dbReference type="InterPro" id="IPR010384">
    <property type="entry name" value="MtfA_fam"/>
</dbReference>
<comment type="caution">
    <text evidence="1">The sequence shown here is derived from an EMBL/GenBank/DDBJ whole genome shotgun (WGS) entry which is preliminary data.</text>
</comment>
<dbReference type="AlphaFoldDB" id="A0A6N8J859"/>
<evidence type="ECO:0000313" key="1">
    <source>
        <dbReference type="EMBL" id="MVT41124.1"/>
    </source>
</evidence>
<dbReference type="GO" id="GO:0008237">
    <property type="term" value="F:metallopeptidase activity"/>
    <property type="evidence" value="ECO:0007669"/>
    <property type="project" value="InterPro"/>
</dbReference>
<dbReference type="Gene3D" id="1.10.472.150">
    <property type="entry name" value="Glucose-regulated metallo-peptidase M90, N-terminal domain"/>
    <property type="match status" value="1"/>
</dbReference>
<organism evidence="1 2">
    <name type="scientific">Chitinophaga oryziterrae</name>
    <dbReference type="NCBI Taxonomy" id="1031224"/>
    <lineage>
        <taxon>Bacteria</taxon>
        <taxon>Pseudomonadati</taxon>
        <taxon>Bacteroidota</taxon>
        <taxon>Chitinophagia</taxon>
        <taxon>Chitinophagales</taxon>
        <taxon>Chitinophagaceae</taxon>
        <taxon>Chitinophaga</taxon>
    </lineage>
</organism>
<gene>
    <name evidence="1" type="ORF">GO495_11070</name>
</gene>
<dbReference type="RefSeq" id="WP_157299736.1">
    <property type="nucleotide sequence ID" value="NZ_BAAAZB010000010.1"/>
</dbReference>
<dbReference type="PANTHER" id="PTHR30164:SF2">
    <property type="entry name" value="PROTEIN MTFA"/>
    <property type="match status" value="1"/>
</dbReference>
<dbReference type="Pfam" id="PF06167">
    <property type="entry name" value="Peptidase_M90"/>
    <property type="match status" value="1"/>
</dbReference>
<evidence type="ECO:0000313" key="2">
    <source>
        <dbReference type="Proteomes" id="UP000468388"/>
    </source>
</evidence>
<name>A0A6N8J859_9BACT</name>
<dbReference type="SUPFAM" id="SSF55486">
    <property type="entry name" value="Metalloproteases ('zincins'), catalytic domain"/>
    <property type="match status" value="1"/>
</dbReference>
<keyword evidence="2" id="KW-1185">Reference proteome</keyword>
<accession>A0A6N8J859</accession>
<dbReference type="InterPro" id="IPR024079">
    <property type="entry name" value="MetalloPept_cat_dom_sf"/>
</dbReference>
<dbReference type="OrthoDB" id="9786424at2"/>
<dbReference type="Proteomes" id="UP000468388">
    <property type="component" value="Unassembled WGS sequence"/>
</dbReference>
<dbReference type="EMBL" id="WRXO01000002">
    <property type="protein sequence ID" value="MVT41124.1"/>
    <property type="molecule type" value="Genomic_DNA"/>
</dbReference>
<sequence>MATIIIITLLVISGAYFTLRKKSGNKPAGDAYRIILNEHIEYYQKLDDTGKARFEKWVTEFLKATRIEGVGTEITDVDRVMVASGAVIPIFGFPSWKYRNLTNVILYPDTFDHEYQFEGGDRNILGMVGAGYMNGQMLLSRAALIKGFSKSSGAANTAIHEFVHLLDMSDGATDGIPENLMKHEYTIPWLKMIHHEMQRIEAGHSDINPYAVTSEAEFLAVASEYFFQKPEELKQHHPEIYEQLSLIFGQTPE</sequence>
<proteinExistence type="predicted"/>
<dbReference type="InterPro" id="IPR042252">
    <property type="entry name" value="MtfA_N"/>
</dbReference>
<dbReference type="PANTHER" id="PTHR30164">
    <property type="entry name" value="MTFA PEPTIDASE"/>
    <property type="match status" value="1"/>
</dbReference>
<dbReference type="Gene3D" id="3.40.390.10">
    <property type="entry name" value="Collagenase (Catalytic Domain)"/>
    <property type="match status" value="1"/>
</dbReference>
<reference evidence="1 2" key="1">
    <citation type="submission" date="2019-12" db="EMBL/GenBank/DDBJ databases">
        <title>The draft genomic sequence of strain Chitinophaga oryziterrae JCM 16595.</title>
        <authorList>
            <person name="Zhang X."/>
        </authorList>
    </citation>
    <scope>NUCLEOTIDE SEQUENCE [LARGE SCALE GENOMIC DNA]</scope>
    <source>
        <strain evidence="1 2">JCM 16595</strain>
    </source>
</reference>
<dbReference type="CDD" id="cd20169">
    <property type="entry name" value="Peptidase_M90_mtfA"/>
    <property type="match status" value="1"/>
</dbReference>
<dbReference type="GO" id="GO:0005829">
    <property type="term" value="C:cytosol"/>
    <property type="evidence" value="ECO:0007669"/>
    <property type="project" value="TreeGrafter"/>
</dbReference>
<dbReference type="GO" id="GO:0004177">
    <property type="term" value="F:aminopeptidase activity"/>
    <property type="evidence" value="ECO:0007669"/>
    <property type="project" value="TreeGrafter"/>
</dbReference>
<protein>
    <submittedName>
        <fullName evidence="1">Peptidase</fullName>
    </submittedName>
</protein>